<evidence type="ECO:0000313" key="4">
    <source>
        <dbReference type="Proteomes" id="UP001597285"/>
    </source>
</evidence>
<feature type="transmembrane region" description="Helical" evidence="1">
    <location>
        <begin position="119"/>
        <end position="140"/>
    </location>
</feature>
<keyword evidence="1" id="KW-0472">Membrane</keyword>
<proteinExistence type="predicted"/>
<feature type="domain" description="VanZ-like" evidence="2">
    <location>
        <begin position="87"/>
        <end position="190"/>
    </location>
</feature>
<dbReference type="Pfam" id="PF04892">
    <property type="entry name" value="VanZ"/>
    <property type="match status" value="1"/>
</dbReference>
<sequence length="201" mass="23095">MQLFKGKKNKRRVFIFLMLISFLVINWFYQTIIQQKLALYLKPIYILPDSLIISLMVSLCLAFLLARTLYRIIYRTKSLKNIKLSSLVYLIALIGFLFFNSSSRQGTTLNPLAFVGELLSGSGVDPFFNLACFVPLGSYLKRFNLKKIVAKAFVPLFSVELVQYIVGIGSFNVSDLFLNYMGLFVGYQLMNARFVKRMMTK</sequence>
<feature type="transmembrane region" description="Helical" evidence="1">
    <location>
        <begin position="177"/>
        <end position="195"/>
    </location>
</feature>
<protein>
    <submittedName>
        <fullName evidence="3">VanZ family protein</fullName>
    </submittedName>
</protein>
<evidence type="ECO:0000256" key="1">
    <source>
        <dbReference type="SAM" id="Phobius"/>
    </source>
</evidence>
<feature type="transmembrane region" description="Helical" evidence="1">
    <location>
        <begin position="82"/>
        <end position="99"/>
    </location>
</feature>
<accession>A0ABW4NNW9</accession>
<keyword evidence="4" id="KW-1185">Reference proteome</keyword>
<dbReference type="InterPro" id="IPR006976">
    <property type="entry name" value="VanZ-like"/>
</dbReference>
<feature type="transmembrane region" description="Helical" evidence="1">
    <location>
        <begin position="152"/>
        <end position="171"/>
    </location>
</feature>
<feature type="transmembrane region" description="Helical" evidence="1">
    <location>
        <begin position="12"/>
        <end position="30"/>
    </location>
</feature>
<reference evidence="4" key="1">
    <citation type="journal article" date="2019" name="Int. J. Syst. Evol. Microbiol.">
        <title>The Global Catalogue of Microorganisms (GCM) 10K type strain sequencing project: providing services to taxonomists for standard genome sequencing and annotation.</title>
        <authorList>
            <consortium name="The Broad Institute Genomics Platform"/>
            <consortium name="The Broad Institute Genome Sequencing Center for Infectious Disease"/>
            <person name="Wu L."/>
            <person name="Ma J."/>
        </authorList>
    </citation>
    <scope>NUCLEOTIDE SEQUENCE [LARGE SCALE GENOMIC DNA]</scope>
    <source>
        <strain evidence="4">KCTC 42143</strain>
    </source>
</reference>
<evidence type="ECO:0000313" key="3">
    <source>
        <dbReference type="EMBL" id="MFD1799813.1"/>
    </source>
</evidence>
<keyword evidence="1" id="KW-1133">Transmembrane helix</keyword>
<name>A0ABW4NNW9_9LACT</name>
<comment type="caution">
    <text evidence="3">The sequence shown here is derived from an EMBL/GenBank/DDBJ whole genome shotgun (WGS) entry which is preliminary data.</text>
</comment>
<dbReference type="RefSeq" id="WP_058919844.1">
    <property type="nucleotide sequence ID" value="NZ_JBHSQC010000015.1"/>
</dbReference>
<gene>
    <name evidence="3" type="ORF">ACFSBK_08130</name>
</gene>
<organism evidence="3 4">
    <name type="scientific">Carnobacterium antarcticum</name>
    <dbReference type="NCBI Taxonomy" id="2126436"/>
    <lineage>
        <taxon>Bacteria</taxon>
        <taxon>Bacillati</taxon>
        <taxon>Bacillota</taxon>
        <taxon>Bacilli</taxon>
        <taxon>Lactobacillales</taxon>
        <taxon>Carnobacteriaceae</taxon>
        <taxon>Carnobacterium</taxon>
    </lineage>
</organism>
<dbReference type="Proteomes" id="UP001597285">
    <property type="component" value="Unassembled WGS sequence"/>
</dbReference>
<keyword evidence="1" id="KW-0812">Transmembrane</keyword>
<feature type="transmembrane region" description="Helical" evidence="1">
    <location>
        <begin position="50"/>
        <end position="70"/>
    </location>
</feature>
<dbReference type="EMBL" id="JBHUFF010000014">
    <property type="protein sequence ID" value="MFD1799813.1"/>
    <property type="molecule type" value="Genomic_DNA"/>
</dbReference>
<evidence type="ECO:0000259" key="2">
    <source>
        <dbReference type="Pfam" id="PF04892"/>
    </source>
</evidence>